<gene>
    <name evidence="2" type="ORF">HanXRQr2_Chr15g0704331</name>
</gene>
<dbReference type="Proteomes" id="UP000215914">
    <property type="component" value="Unassembled WGS sequence"/>
</dbReference>
<keyword evidence="1" id="KW-0472">Membrane</keyword>
<evidence type="ECO:0000313" key="2">
    <source>
        <dbReference type="EMBL" id="KAF5765489.1"/>
    </source>
</evidence>
<name>A0A9K3H5H0_HELAN</name>
<evidence type="ECO:0000256" key="1">
    <source>
        <dbReference type="SAM" id="Phobius"/>
    </source>
</evidence>
<dbReference type="Gramene" id="mRNA:HanXRQr2_Chr15g0704331">
    <property type="protein sequence ID" value="CDS:HanXRQr2_Chr15g0704331.1"/>
    <property type="gene ID" value="HanXRQr2_Chr15g0704331"/>
</dbReference>
<proteinExistence type="predicted"/>
<dbReference type="EMBL" id="MNCJ02000330">
    <property type="protein sequence ID" value="KAF5765489.1"/>
    <property type="molecule type" value="Genomic_DNA"/>
</dbReference>
<accession>A0A9K3H5H0</accession>
<evidence type="ECO:0000313" key="3">
    <source>
        <dbReference type="Proteomes" id="UP000215914"/>
    </source>
</evidence>
<keyword evidence="1" id="KW-0812">Transmembrane</keyword>
<reference evidence="2" key="1">
    <citation type="journal article" date="2017" name="Nature">
        <title>The sunflower genome provides insights into oil metabolism, flowering and Asterid evolution.</title>
        <authorList>
            <person name="Badouin H."/>
            <person name="Gouzy J."/>
            <person name="Grassa C.J."/>
            <person name="Murat F."/>
            <person name="Staton S.E."/>
            <person name="Cottret L."/>
            <person name="Lelandais-Briere C."/>
            <person name="Owens G.L."/>
            <person name="Carrere S."/>
            <person name="Mayjonade B."/>
            <person name="Legrand L."/>
            <person name="Gill N."/>
            <person name="Kane N.C."/>
            <person name="Bowers J.E."/>
            <person name="Hubner S."/>
            <person name="Bellec A."/>
            <person name="Berard A."/>
            <person name="Berges H."/>
            <person name="Blanchet N."/>
            <person name="Boniface M.C."/>
            <person name="Brunel D."/>
            <person name="Catrice O."/>
            <person name="Chaidir N."/>
            <person name="Claudel C."/>
            <person name="Donnadieu C."/>
            <person name="Faraut T."/>
            <person name="Fievet G."/>
            <person name="Helmstetter N."/>
            <person name="King M."/>
            <person name="Knapp S.J."/>
            <person name="Lai Z."/>
            <person name="Le Paslier M.C."/>
            <person name="Lippi Y."/>
            <person name="Lorenzon L."/>
            <person name="Mandel J.R."/>
            <person name="Marage G."/>
            <person name="Marchand G."/>
            <person name="Marquand E."/>
            <person name="Bret-Mestries E."/>
            <person name="Morien E."/>
            <person name="Nambeesan S."/>
            <person name="Nguyen T."/>
            <person name="Pegot-Espagnet P."/>
            <person name="Pouilly N."/>
            <person name="Raftis F."/>
            <person name="Sallet E."/>
            <person name="Schiex T."/>
            <person name="Thomas J."/>
            <person name="Vandecasteele C."/>
            <person name="Vares D."/>
            <person name="Vear F."/>
            <person name="Vautrin S."/>
            <person name="Crespi M."/>
            <person name="Mangin B."/>
            <person name="Burke J.M."/>
            <person name="Salse J."/>
            <person name="Munos S."/>
            <person name="Vincourt P."/>
            <person name="Rieseberg L.H."/>
            <person name="Langlade N.B."/>
        </authorList>
    </citation>
    <scope>NUCLEOTIDE SEQUENCE</scope>
    <source>
        <tissue evidence="2">Leaves</tissue>
    </source>
</reference>
<reference evidence="2" key="2">
    <citation type="submission" date="2020-06" db="EMBL/GenBank/DDBJ databases">
        <title>Helianthus annuus Genome sequencing and assembly Release 2.</title>
        <authorList>
            <person name="Gouzy J."/>
            <person name="Langlade N."/>
            <person name="Munos S."/>
        </authorList>
    </citation>
    <scope>NUCLEOTIDE SEQUENCE</scope>
    <source>
        <tissue evidence="2">Leaves</tissue>
    </source>
</reference>
<dbReference type="AlphaFoldDB" id="A0A9K3H5H0"/>
<feature type="transmembrane region" description="Helical" evidence="1">
    <location>
        <begin position="20"/>
        <end position="42"/>
    </location>
</feature>
<comment type="caution">
    <text evidence="2">The sequence shown here is derived from an EMBL/GenBank/DDBJ whole genome shotgun (WGS) entry which is preliminary data.</text>
</comment>
<sequence>MLCMLVTLYTNCHVDSSKMLYTYAILFKPCVLAFAFALNFILTCYRLMMMML</sequence>
<keyword evidence="1" id="KW-1133">Transmembrane helix</keyword>
<protein>
    <submittedName>
        <fullName evidence="2">Uncharacterized protein</fullName>
    </submittedName>
</protein>
<organism evidence="2 3">
    <name type="scientific">Helianthus annuus</name>
    <name type="common">Common sunflower</name>
    <dbReference type="NCBI Taxonomy" id="4232"/>
    <lineage>
        <taxon>Eukaryota</taxon>
        <taxon>Viridiplantae</taxon>
        <taxon>Streptophyta</taxon>
        <taxon>Embryophyta</taxon>
        <taxon>Tracheophyta</taxon>
        <taxon>Spermatophyta</taxon>
        <taxon>Magnoliopsida</taxon>
        <taxon>eudicotyledons</taxon>
        <taxon>Gunneridae</taxon>
        <taxon>Pentapetalae</taxon>
        <taxon>asterids</taxon>
        <taxon>campanulids</taxon>
        <taxon>Asterales</taxon>
        <taxon>Asteraceae</taxon>
        <taxon>Asteroideae</taxon>
        <taxon>Heliantheae alliance</taxon>
        <taxon>Heliantheae</taxon>
        <taxon>Helianthus</taxon>
    </lineage>
</organism>
<keyword evidence="3" id="KW-1185">Reference proteome</keyword>